<organism evidence="1 2">
    <name type="scientific">Kribbella deserti</name>
    <dbReference type="NCBI Taxonomy" id="1926257"/>
    <lineage>
        <taxon>Bacteria</taxon>
        <taxon>Bacillati</taxon>
        <taxon>Actinomycetota</taxon>
        <taxon>Actinomycetes</taxon>
        <taxon>Propionibacteriales</taxon>
        <taxon>Kribbellaceae</taxon>
        <taxon>Kribbella</taxon>
    </lineage>
</organism>
<comment type="caution">
    <text evidence="1">The sequence shown here is derived from an EMBL/GenBank/DDBJ whole genome shotgun (WGS) entry which is preliminary data.</text>
</comment>
<accession>A0ABV6QTK7</accession>
<dbReference type="Pfam" id="PF07366">
    <property type="entry name" value="SnoaL"/>
    <property type="match status" value="1"/>
</dbReference>
<dbReference type="InterPro" id="IPR009959">
    <property type="entry name" value="Cyclase_SnoaL-like"/>
</dbReference>
<evidence type="ECO:0000313" key="1">
    <source>
        <dbReference type="EMBL" id="MFC0627850.1"/>
    </source>
</evidence>
<sequence length="139" mass="15734">MKSERDELVTFYRRYLACSNERRFDDLGEFVDENVRINGNPAGLKAYADGLREVVEAFPDYHWDLQHLLVDGDWLSAHLIDTATHTGTPFLGIAATGRLIRIHELAIYRLDNRRIIDCWGDLGSAARDHLTQGSPPIPG</sequence>
<dbReference type="EMBL" id="JBHLTC010000036">
    <property type="protein sequence ID" value="MFC0627850.1"/>
    <property type="molecule type" value="Genomic_DNA"/>
</dbReference>
<dbReference type="SUPFAM" id="SSF54427">
    <property type="entry name" value="NTF2-like"/>
    <property type="match status" value="1"/>
</dbReference>
<dbReference type="Proteomes" id="UP001589890">
    <property type="component" value="Unassembled WGS sequence"/>
</dbReference>
<dbReference type="Gene3D" id="3.10.450.50">
    <property type="match status" value="1"/>
</dbReference>
<evidence type="ECO:0000313" key="2">
    <source>
        <dbReference type="Proteomes" id="UP001589890"/>
    </source>
</evidence>
<reference evidence="1 2" key="1">
    <citation type="submission" date="2024-09" db="EMBL/GenBank/DDBJ databases">
        <authorList>
            <person name="Sun Q."/>
            <person name="Mori K."/>
        </authorList>
    </citation>
    <scope>NUCLEOTIDE SEQUENCE [LARGE SCALE GENOMIC DNA]</scope>
    <source>
        <strain evidence="1 2">CGMCC 1.15906</strain>
    </source>
</reference>
<dbReference type="RefSeq" id="WP_380053069.1">
    <property type="nucleotide sequence ID" value="NZ_JBHLTC010000036.1"/>
</dbReference>
<protein>
    <submittedName>
        <fullName evidence="1">Ester cyclase</fullName>
    </submittedName>
</protein>
<dbReference type="InterPro" id="IPR032710">
    <property type="entry name" value="NTF2-like_dom_sf"/>
</dbReference>
<proteinExistence type="predicted"/>
<keyword evidence="2" id="KW-1185">Reference proteome</keyword>
<name>A0ABV6QTK7_9ACTN</name>
<gene>
    <name evidence="1" type="ORF">ACFFGN_27495</name>
</gene>